<dbReference type="GeneID" id="1442744"/>
<gene>
    <name evidence="2" type="ORF">HA331_08335</name>
</gene>
<proteinExistence type="inferred from homology"/>
<dbReference type="Gene3D" id="3.30.310.50">
    <property type="entry name" value="Alpha-D-phosphohexomutase, C-terminal domain"/>
    <property type="match status" value="1"/>
</dbReference>
<reference evidence="2" key="1">
    <citation type="journal article" date="2020" name="bioRxiv">
        <title>A rank-normalized archaeal taxonomy based on genome phylogeny resolves widespread incomplete and uneven classifications.</title>
        <authorList>
            <person name="Rinke C."/>
            <person name="Chuvochina M."/>
            <person name="Mussig A.J."/>
            <person name="Chaumeil P.-A."/>
            <person name="Waite D.W."/>
            <person name="Whitman W.B."/>
            <person name="Parks D.H."/>
            <person name="Hugenholtz P."/>
        </authorList>
    </citation>
    <scope>NUCLEOTIDE SEQUENCE</scope>
    <source>
        <strain evidence="2">UBA8834</strain>
    </source>
</reference>
<dbReference type="NCBIfam" id="NF011470">
    <property type="entry name" value="PRK14887.1"/>
    <property type="match status" value="1"/>
</dbReference>
<evidence type="ECO:0008006" key="4">
    <source>
        <dbReference type="Google" id="ProtNLM"/>
    </source>
</evidence>
<protein>
    <recommendedName>
        <fullName evidence="4">KEOPS complex subunit Pcc1</fullName>
    </recommendedName>
</protein>
<dbReference type="InterPro" id="IPR053619">
    <property type="entry name" value="KEOPS_CTAG/PCC1"/>
</dbReference>
<dbReference type="AlphaFoldDB" id="A0A832WI17"/>
<dbReference type="InterPro" id="IPR015419">
    <property type="entry name" value="CTAG/Pcc1"/>
</dbReference>
<sequence>MKAKGVKGRIVIEFPSEDIARIIHEAVFYEHVSVPYRRSRISFERDKNKIILEIIATDSSAMRGTVNSYLRWIKVAMDAIDI</sequence>
<evidence type="ECO:0000256" key="1">
    <source>
        <dbReference type="ARBA" id="ARBA00007073"/>
    </source>
</evidence>
<comment type="caution">
    <text evidence="2">The sequence shown here is derived from an EMBL/GenBank/DDBJ whole genome shotgun (WGS) entry which is preliminary data.</text>
</comment>
<dbReference type="RefSeq" id="WP_048053511.1">
    <property type="nucleotide sequence ID" value="NZ_DUJN01000007.1"/>
</dbReference>
<dbReference type="Pfam" id="PF09341">
    <property type="entry name" value="Pcc1"/>
    <property type="match status" value="1"/>
</dbReference>
<dbReference type="EMBL" id="DUJN01000007">
    <property type="protein sequence ID" value="HII61730.1"/>
    <property type="molecule type" value="Genomic_DNA"/>
</dbReference>
<comment type="similarity">
    <text evidence="1">Belongs to the CTAG/PCC1 family.</text>
</comment>
<evidence type="ECO:0000313" key="2">
    <source>
        <dbReference type="EMBL" id="HII61730.1"/>
    </source>
</evidence>
<accession>A0A832WI17</accession>
<dbReference type="Proteomes" id="UP000617544">
    <property type="component" value="Unassembled WGS sequence"/>
</dbReference>
<name>A0A832WI17_PYRHR</name>
<organism evidence="2 3">
    <name type="scientific">Pyrococcus horikoshii</name>
    <dbReference type="NCBI Taxonomy" id="53953"/>
    <lineage>
        <taxon>Archaea</taxon>
        <taxon>Methanobacteriati</taxon>
        <taxon>Methanobacteriota</taxon>
        <taxon>Thermococci</taxon>
        <taxon>Thermococcales</taxon>
        <taxon>Thermococcaceae</taxon>
        <taxon>Pyrococcus</taxon>
    </lineage>
</organism>
<evidence type="ECO:0000313" key="3">
    <source>
        <dbReference type="Proteomes" id="UP000617544"/>
    </source>
</evidence>
<dbReference type="NCBIfam" id="NF040853">
    <property type="entry name" value="KEOPS_Pcc1"/>
    <property type="match status" value="1"/>
</dbReference>